<proteinExistence type="predicted"/>
<dbReference type="EMBL" id="JAKELL010000031">
    <property type="protein sequence ID" value="KAH8990259.1"/>
    <property type="molecule type" value="Genomic_DNA"/>
</dbReference>
<gene>
    <name evidence="4" type="ORF">EDB92DRAFT_1946606</name>
</gene>
<name>A0AAD4QCY7_9AGAM</name>
<evidence type="ECO:0000256" key="2">
    <source>
        <dbReference type="SAM" id="Phobius"/>
    </source>
</evidence>
<dbReference type="AlphaFoldDB" id="A0AAD4QCY7"/>
<evidence type="ECO:0000256" key="1">
    <source>
        <dbReference type="SAM" id="MobiDB-lite"/>
    </source>
</evidence>
<accession>A0AAD4QCY7</accession>
<dbReference type="Proteomes" id="UP001201163">
    <property type="component" value="Unassembled WGS sequence"/>
</dbReference>
<keyword evidence="2" id="KW-0812">Transmembrane</keyword>
<dbReference type="InterPro" id="IPR045338">
    <property type="entry name" value="DUF6535"/>
</dbReference>
<feature type="transmembrane region" description="Helical" evidence="2">
    <location>
        <begin position="110"/>
        <end position="130"/>
    </location>
</feature>
<keyword evidence="2" id="KW-0472">Membrane</keyword>
<feature type="region of interest" description="Disordered" evidence="1">
    <location>
        <begin position="1"/>
        <end position="51"/>
    </location>
</feature>
<keyword evidence="5" id="KW-1185">Reference proteome</keyword>
<evidence type="ECO:0000313" key="5">
    <source>
        <dbReference type="Proteomes" id="UP001201163"/>
    </source>
</evidence>
<feature type="transmembrane region" description="Helical" evidence="2">
    <location>
        <begin position="142"/>
        <end position="162"/>
    </location>
</feature>
<feature type="transmembrane region" description="Helical" evidence="2">
    <location>
        <begin position="77"/>
        <end position="98"/>
    </location>
</feature>
<evidence type="ECO:0000259" key="3">
    <source>
        <dbReference type="Pfam" id="PF20153"/>
    </source>
</evidence>
<dbReference type="Pfam" id="PF20153">
    <property type="entry name" value="DUF6535"/>
    <property type="match status" value="1"/>
</dbReference>
<evidence type="ECO:0000313" key="4">
    <source>
        <dbReference type="EMBL" id="KAH8990259.1"/>
    </source>
</evidence>
<feature type="compositionally biased region" description="Acidic residues" evidence="1">
    <location>
        <begin position="12"/>
        <end position="23"/>
    </location>
</feature>
<feature type="transmembrane region" description="Helical" evidence="2">
    <location>
        <begin position="234"/>
        <end position="252"/>
    </location>
</feature>
<feature type="domain" description="DUF6535" evidence="3">
    <location>
        <begin position="52"/>
        <end position="228"/>
    </location>
</feature>
<keyword evidence="2" id="KW-1133">Transmembrane helix</keyword>
<comment type="caution">
    <text evidence="4">The sequence shown here is derived from an EMBL/GenBank/DDBJ whole genome shotgun (WGS) entry which is preliminary data.</text>
</comment>
<sequence>MPPSGLSVDPEAQTDVEDCQVDDTAEKRSEYNTKTQTSAENHGDLASRPCSMYPTEAKEEDDQMTKNWTEDTGGIKGGILVFAGLLSIIVAVFITESYKKLSPDSGDQTVALLTQLVGFSTGAPVVVQNIPPFKPPASIVRVNVMWTLSLTSSLFCALLAALREPWARRYLEHAQDHGAPRRRTRILAYMFEGVEKFCLSQAVEATSLLFLLHTSVFLFFAGLIDFLLPINEVVAFSVLGCIAVFASTYTVSTQLPGFRLDRTPLFWITHIPIRLSALNLFSISKANGIFRGLLPKIRRQSHPNMWGSPSDWPAKWRTILEHKALAHYERLLRCLRLMVMLGAMEAQPRVDASTLHSTHTTLNDDKESEDLAARMPGSFDSRASPDTTLAMLSLLAEQPEKPTSDPTLGSRLHELLETCLSGASLLTKEQRRNCLRVILKRLWCCVRTYDLSENSEVPLAPFVRAISASPDVIGRIRTEQDPAVRLLGRCFGSLIIKRLASSMTSPTHTSIVAFTLEMACLSSILGATSEQVRDWLGQEGAIDLVNVISLASGEFETLVASGTEGDVGDVFQQTLSILAEGIVSSRANVEWDPGDLPVDLVARFHEIYFKFANAPVPDVLKEQLRHILDRLPPRSYV</sequence>
<organism evidence="4 5">
    <name type="scientific">Lactarius akahatsu</name>
    <dbReference type="NCBI Taxonomy" id="416441"/>
    <lineage>
        <taxon>Eukaryota</taxon>
        <taxon>Fungi</taxon>
        <taxon>Dikarya</taxon>
        <taxon>Basidiomycota</taxon>
        <taxon>Agaricomycotina</taxon>
        <taxon>Agaricomycetes</taxon>
        <taxon>Russulales</taxon>
        <taxon>Russulaceae</taxon>
        <taxon>Lactarius</taxon>
    </lineage>
</organism>
<feature type="transmembrane region" description="Helical" evidence="2">
    <location>
        <begin position="208"/>
        <end position="228"/>
    </location>
</feature>
<protein>
    <recommendedName>
        <fullName evidence="3">DUF6535 domain-containing protein</fullName>
    </recommendedName>
</protein>
<reference evidence="4" key="1">
    <citation type="submission" date="2022-01" db="EMBL/GenBank/DDBJ databases">
        <title>Comparative genomics reveals a dynamic genome evolution in the ectomycorrhizal milk-cap (Lactarius) mushrooms.</title>
        <authorList>
            <consortium name="DOE Joint Genome Institute"/>
            <person name="Lebreton A."/>
            <person name="Tang N."/>
            <person name="Kuo A."/>
            <person name="LaButti K."/>
            <person name="Drula E."/>
            <person name="Barry K."/>
            <person name="Clum A."/>
            <person name="Lipzen A."/>
            <person name="Mousain D."/>
            <person name="Ng V."/>
            <person name="Wang R."/>
            <person name="Wang X."/>
            <person name="Dai Y."/>
            <person name="Henrissat B."/>
            <person name="Grigoriev I.V."/>
            <person name="Guerin-Laguette A."/>
            <person name="Yu F."/>
            <person name="Martin F.M."/>
        </authorList>
    </citation>
    <scope>NUCLEOTIDE SEQUENCE</scope>
    <source>
        <strain evidence="4">QP</strain>
    </source>
</reference>